<proteinExistence type="predicted"/>
<dbReference type="InterPro" id="IPR013783">
    <property type="entry name" value="Ig-like_fold"/>
</dbReference>
<dbReference type="EMBL" id="JAROKS010000001">
    <property type="protein sequence ID" value="KAK1806642.1"/>
    <property type="molecule type" value="Genomic_DNA"/>
</dbReference>
<dbReference type="SUPFAM" id="SSF48726">
    <property type="entry name" value="Immunoglobulin"/>
    <property type="match status" value="1"/>
</dbReference>
<dbReference type="InterPro" id="IPR036179">
    <property type="entry name" value="Ig-like_dom_sf"/>
</dbReference>
<dbReference type="PANTHER" id="PTHR14334:SF1">
    <property type="entry name" value="B-CELL ANTIGEN RECEPTOR COMPLEX-ASSOCIATED PROTEIN ALPHA CHAIN"/>
    <property type="match status" value="1"/>
</dbReference>
<keyword evidence="3" id="KW-1185">Reference proteome</keyword>
<reference evidence="2" key="1">
    <citation type="submission" date="2023-03" db="EMBL/GenBank/DDBJ databases">
        <title>Electrophorus voltai genome.</title>
        <authorList>
            <person name="Bian C."/>
        </authorList>
    </citation>
    <scope>NUCLEOTIDE SEQUENCE</scope>
    <source>
        <strain evidence="2">CB-2022</strain>
        <tissue evidence="2">Muscle</tissue>
    </source>
</reference>
<dbReference type="PANTHER" id="PTHR14334">
    <property type="entry name" value="B-CELL ANTIGEN RECEPTOR COMPLEX-ASSOCIATED PROTEIN"/>
    <property type="match status" value="1"/>
</dbReference>
<dbReference type="Proteomes" id="UP001239994">
    <property type="component" value="Unassembled WGS sequence"/>
</dbReference>
<dbReference type="GO" id="GO:0050853">
    <property type="term" value="P:B cell receptor signaling pathway"/>
    <property type="evidence" value="ECO:0007669"/>
    <property type="project" value="TreeGrafter"/>
</dbReference>
<organism evidence="2 3">
    <name type="scientific">Electrophorus voltai</name>
    <dbReference type="NCBI Taxonomy" id="2609070"/>
    <lineage>
        <taxon>Eukaryota</taxon>
        <taxon>Metazoa</taxon>
        <taxon>Chordata</taxon>
        <taxon>Craniata</taxon>
        <taxon>Vertebrata</taxon>
        <taxon>Euteleostomi</taxon>
        <taxon>Actinopterygii</taxon>
        <taxon>Neopterygii</taxon>
        <taxon>Teleostei</taxon>
        <taxon>Ostariophysi</taxon>
        <taxon>Gymnotiformes</taxon>
        <taxon>Gymnotoidei</taxon>
        <taxon>Gymnotidae</taxon>
        <taxon>Electrophorus</taxon>
    </lineage>
</organism>
<evidence type="ECO:0000313" key="3">
    <source>
        <dbReference type="Proteomes" id="UP001239994"/>
    </source>
</evidence>
<evidence type="ECO:0000313" key="2">
    <source>
        <dbReference type="EMBL" id="KAK1806642.1"/>
    </source>
</evidence>
<evidence type="ECO:0000256" key="1">
    <source>
        <dbReference type="ARBA" id="ARBA00023319"/>
    </source>
</evidence>
<name>A0AAD9E9D0_9TELE</name>
<sequence length="241" mass="27034">MKSDYIITDEINHCNCGLWMLHFLLASTEASEEVILQPDQPSLQVSVSDTADLTCCYKYSVKLTVAWNLCVMISHNHSYVIRVNTSERVEITEITSKMDVHCMSLKLKNIMVTDTLGPYLCAINQTAGTKDTFLYTPGTYLQVFKPMSKTLNISEQAKNSIITAEGVLLLLCVLLPGTLLLCKSKGLDELEKRKGKEENIYEGLNLDDCNSTYHQIQRSQVQGPYQDVVTTVGEDLQLEKP</sequence>
<dbReference type="AlphaFoldDB" id="A0AAD9E9D0"/>
<accession>A0AAD9E9D0</accession>
<dbReference type="Gene3D" id="2.60.40.10">
    <property type="entry name" value="Immunoglobulins"/>
    <property type="match status" value="1"/>
</dbReference>
<dbReference type="GO" id="GO:0019815">
    <property type="term" value="C:B cell receptor complex"/>
    <property type="evidence" value="ECO:0007669"/>
    <property type="project" value="TreeGrafter"/>
</dbReference>
<dbReference type="GO" id="GO:0030183">
    <property type="term" value="P:B cell differentiation"/>
    <property type="evidence" value="ECO:0007669"/>
    <property type="project" value="TreeGrafter"/>
</dbReference>
<comment type="caution">
    <text evidence="2">The sequence shown here is derived from an EMBL/GenBank/DDBJ whole genome shotgun (WGS) entry which is preliminary data.</text>
</comment>
<dbReference type="GO" id="GO:0009897">
    <property type="term" value="C:external side of plasma membrane"/>
    <property type="evidence" value="ECO:0007669"/>
    <property type="project" value="TreeGrafter"/>
</dbReference>
<protein>
    <recommendedName>
        <fullName evidence="4">CD79a molecule, immunoglobulin-associated alpha</fullName>
    </recommendedName>
</protein>
<keyword evidence="1" id="KW-0393">Immunoglobulin domain</keyword>
<gene>
    <name evidence="2" type="ORF">P4O66_005149</name>
</gene>
<evidence type="ECO:0008006" key="4">
    <source>
        <dbReference type="Google" id="ProtNLM"/>
    </source>
</evidence>